<dbReference type="PANTHER" id="PTHR14859:SF1">
    <property type="entry name" value="PGAP2-INTERACTING PROTEIN"/>
    <property type="match status" value="1"/>
</dbReference>
<evidence type="ECO:0000313" key="3">
    <source>
        <dbReference type="EMBL" id="BAY86270.1"/>
    </source>
</evidence>
<evidence type="ECO:0000256" key="1">
    <source>
        <dbReference type="SAM" id="Phobius"/>
    </source>
</evidence>
<organism evidence="3 4">
    <name type="scientific">Calothrix parasitica NIES-267</name>
    <dbReference type="NCBI Taxonomy" id="1973488"/>
    <lineage>
        <taxon>Bacteria</taxon>
        <taxon>Bacillati</taxon>
        <taxon>Cyanobacteriota</taxon>
        <taxon>Cyanophyceae</taxon>
        <taxon>Nostocales</taxon>
        <taxon>Calotrichaceae</taxon>
        <taxon>Calothrix</taxon>
    </lineage>
</organism>
<dbReference type="InterPro" id="IPR005135">
    <property type="entry name" value="Endo/exonuclease/phosphatase"/>
</dbReference>
<proteinExistence type="predicted"/>
<keyword evidence="4" id="KW-1185">Reference proteome</keyword>
<keyword evidence="1" id="KW-0472">Membrane</keyword>
<dbReference type="Gene3D" id="3.60.10.10">
    <property type="entry name" value="Endonuclease/exonuclease/phosphatase"/>
    <property type="match status" value="1"/>
</dbReference>
<dbReference type="InterPro" id="IPR051916">
    <property type="entry name" value="GPI-anchor_lipid_remodeler"/>
</dbReference>
<evidence type="ECO:0000259" key="2">
    <source>
        <dbReference type="Pfam" id="PF03372"/>
    </source>
</evidence>
<feature type="transmembrane region" description="Helical" evidence="1">
    <location>
        <begin position="32"/>
        <end position="55"/>
    </location>
</feature>
<dbReference type="InterPro" id="IPR036691">
    <property type="entry name" value="Endo/exonu/phosph_ase_sf"/>
</dbReference>
<dbReference type="PANTHER" id="PTHR14859">
    <property type="entry name" value="CALCOFLUOR WHITE HYPERSENSITIVE PROTEIN PRECURSOR"/>
    <property type="match status" value="1"/>
</dbReference>
<dbReference type="GO" id="GO:0006506">
    <property type="term" value="P:GPI anchor biosynthetic process"/>
    <property type="evidence" value="ECO:0007669"/>
    <property type="project" value="TreeGrafter"/>
</dbReference>
<keyword evidence="1" id="KW-0812">Transmembrane</keyword>
<name>A0A1Z4LYI2_9CYAN</name>
<feature type="domain" description="Endonuclease/exonuclease/phosphatase" evidence="2">
    <location>
        <begin position="87"/>
        <end position="352"/>
    </location>
</feature>
<dbReference type="Pfam" id="PF03372">
    <property type="entry name" value="Exo_endo_phos"/>
    <property type="match status" value="1"/>
</dbReference>
<accession>A0A1Z4LYI2</accession>
<keyword evidence="1" id="KW-1133">Transmembrane helix</keyword>
<dbReference type="EMBL" id="AP018227">
    <property type="protein sequence ID" value="BAY86270.1"/>
    <property type="molecule type" value="Genomic_DNA"/>
</dbReference>
<dbReference type="Proteomes" id="UP000218418">
    <property type="component" value="Chromosome"/>
</dbReference>
<dbReference type="GO" id="GO:0003824">
    <property type="term" value="F:catalytic activity"/>
    <property type="evidence" value="ECO:0007669"/>
    <property type="project" value="InterPro"/>
</dbReference>
<dbReference type="SUPFAM" id="SSF56219">
    <property type="entry name" value="DNase I-like"/>
    <property type="match status" value="1"/>
</dbReference>
<sequence length="363" mass="41426">MNRTLWAIINNPHPLGENHLLIIYTMKNLLPAILKIGGVSLGVVVFAVVIFYFWASSNAYPREKYVEVVNYPASPPTKNKNEFTIITYNIGYLSGLTNNKAVDRDKKLFDDNLKTVIDALKPLNADFISFQEIDLDSKRSFKVNQVSELAKALSFNQAAIAINWDKTYVPFPYWPFSAHFGRILSGQAVFSRYPINKNRRIVLDKVASKPFFYNALYLDRVAQVSEIQIDNRSLILINVHLEAFDAPTRKKQTEYIQKLLSEYVDEHPVLLVGDFNSTVPPIPENPEPTVDILLKTASIKSAFPPEALNNPQIATFPSDKPEVKLDYVFYTPKNIEVIEWRIVDEAKQASDHLPVMVKFRFKD</sequence>
<gene>
    <name evidence="3" type="ORF">NIES267_57760</name>
</gene>
<evidence type="ECO:0000313" key="4">
    <source>
        <dbReference type="Proteomes" id="UP000218418"/>
    </source>
</evidence>
<dbReference type="GO" id="GO:0016020">
    <property type="term" value="C:membrane"/>
    <property type="evidence" value="ECO:0007669"/>
    <property type="project" value="GOC"/>
</dbReference>
<protein>
    <recommendedName>
        <fullName evidence="2">Endonuclease/exonuclease/phosphatase domain-containing protein</fullName>
    </recommendedName>
</protein>
<dbReference type="AlphaFoldDB" id="A0A1Z4LYI2"/>
<reference evidence="3 4" key="1">
    <citation type="submission" date="2017-06" db="EMBL/GenBank/DDBJ databases">
        <title>Genome sequencing of cyanobaciteial culture collection at National Institute for Environmental Studies (NIES).</title>
        <authorList>
            <person name="Hirose Y."/>
            <person name="Shimura Y."/>
            <person name="Fujisawa T."/>
            <person name="Nakamura Y."/>
            <person name="Kawachi M."/>
        </authorList>
    </citation>
    <scope>NUCLEOTIDE SEQUENCE [LARGE SCALE GENOMIC DNA]</scope>
    <source>
        <strain evidence="3 4">NIES-267</strain>
    </source>
</reference>